<accession>A0A814L4L3</accession>
<feature type="region of interest" description="Disordered" evidence="1">
    <location>
        <begin position="1"/>
        <end position="92"/>
    </location>
</feature>
<name>A0A814L4L3_9BILA</name>
<dbReference type="Proteomes" id="UP000663879">
    <property type="component" value="Unassembled WGS sequence"/>
</dbReference>
<evidence type="ECO:0008006" key="4">
    <source>
        <dbReference type="Google" id="ProtNLM"/>
    </source>
</evidence>
<evidence type="ECO:0000313" key="2">
    <source>
        <dbReference type="EMBL" id="CAF1061060.1"/>
    </source>
</evidence>
<evidence type="ECO:0000313" key="3">
    <source>
        <dbReference type="Proteomes" id="UP000663879"/>
    </source>
</evidence>
<feature type="compositionally biased region" description="Polar residues" evidence="1">
    <location>
        <begin position="71"/>
        <end position="92"/>
    </location>
</feature>
<protein>
    <recommendedName>
        <fullName evidence="4">Nucleic-acid-binding protein from transposon X-element</fullName>
    </recommendedName>
</protein>
<dbReference type="OrthoDB" id="7480986at2759"/>
<feature type="compositionally biased region" description="Polar residues" evidence="1">
    <location>
        <begin position="41"/>
        <end position="50"/>
    </location>
</feature>
<feature type="region of interest" description="Disordered" evidence="1">
    <location>
        <begin position="356"/>
        <end position="376"/>
    </location>
</feature>
<reference evidence="2" key="1">
    <citation type="submission" date="2021-02" db="EMBL/GenBank/DDBJ databases">
        <authorList>
            <person name="Nowell W R."/>
        </authorList>
    </citation>
    <scope>NUCLEOTIDE SEQUENCE</scope>
    <source>
        <strain evidence="2">Ploen Becks lab</strain>
    </source>
</reference>
<gene>
    <name evidence="2" type="ORF">OXX778_LOCUS19284</name>
</gene>
<evidence type="ECO:0000256" key="1">
    <source>
        <dbReference type="SAM" id="MobiDB-lite"/>
    </source>
</evidence>
<comment type="caution">
    <text evidence="2">The sequence shown here is derived from an EMBL/GenBank/DDBJ whole genome shotgun (WGS) entry which is preliminary data.</text>
</comment>
<feature type="compositionally biased region" description="Basic and acidic residues" evidence="1">
    <location>
        <begin position="365"/>
        <end position="376"/>
    </location>
</feature>
<dbReference type="EMBL" id="CAJNOC010005751">
    <property type="protein sequence ID" value="CAF1061060.1"/>
    <property type="molecule type" value="Genomic_DNA"/>
</dbReference>
<feature type="compositionally biased region" description="Basic and acidic residues" evidence="1">
    <location>
        <begin position="18"/>
        <end position="36"/>
    </location>
</feature>
<proteinExistence type="predicted"/>
<organism evidence="2 3">
    <name type="scientific">Brachionus calyciflorus</name>
    <dbReference type="NCBI Taxonomy" id="104777"/>
    <lineage>
        <taxon>Eukaryota</taxon>
        <taxon>Metazoa</taxon>
        <taxon>Spiralia</taxon>
        <taxon>Gnathifera</taxon>
        <taxon>Rotifera</taxon>
        <taxon>Eurotatoria</taxon>
        <taxon>Monogononta</taxon>
        <taxon>Pseudotrocha</taxon>
        <taxon>Ploima</taxon>
        <taxon>Brachionidae</taxon>
        <taxon>Brachionus</taxon>
    </lineage>
</organism>
<sequence length="424" mass="49298">MGKDKKNSKKSGTPNNDSQKKQQERINKHVEDEISRFKCYSKTSKPQTSENIKHKIVDQVTKNQKNKKQELTNNNRNLFDVSSSSECSYSTKNNDYDDQKMDDFEILEEKVFRYEGSSLNYYKNPFKLKNEIDKYLNMPNAMIKKAFINNKNNQLYLITDDPHTCQYLSGYTWPKKAFINGIQKATNKEKITCIAIRGVDVSIDLEDDQFKNLMEKEYQIYDIKRIIKKSLNNKPLPILRAKVKQDTKAKELIKFGIRIGYSSYRIEEWKHEPKPLQCKKCNRFNHKSQDCEKETICPLCTGNHTLQECPKEKIECSNCGGNHPAFSKKCIMMIEKTKELTESKNVKPQKIFEKAQSSSLNDEQLQNKKDNIKNNRNEKNVNVNSILIMIISNLSTLISSKKLDMSSLVKINQAIENLTNLINE</sequence>
<dbReference type="AlphaFoldDB" id="A0A814L4L3"/>
<keyword evidence="3" id="KW-1185">Reference proteome</keyword>